<gene>
    <name evidence="1" type="ORF">G4Z16_00590</name>
</gene>
<dbReference type="EMBL" id="CP048882">
    <property type="protein sequence ID" value="QPP05133.1"/>
    <property type="molecule type" value="Genomic_DNA"/>
</dbReference>
<dbReference type="RefSeq" id="WP_197348631.1">
    <property type="nucleotide sequence ID" value="NZ_CP048882.1"/>
</dbReference>
<keyword evidence="2" id="KW-1185">Reference proteome</keyword>
<proteinExistence type="predicted"/>
<dbReference type="KEGG" id="sbat:G4Z16_00590"/>
<evidence type="ECO:0000313" key="2">
    <source>
        <dbReference type="Proteomes" id="UP000595046"/>
    </source>
</evidence>
<dbReference type="AlphaFoldDB" id="A0A7T1T2H0"/>
<dbReference type="Proteomes" id="UP000595046">
    <property type="component" value="Chromosome"/>
</dbReference>
<evidence type="ECO:0008006" key="3">
    <source>
        <dbReference type="Google" id="ProtNLM"/>
    </source>
</evidence>
<organism evidence="1 2">
    <name type="scientific">Streptomyces bathyalis</name>
    <dbReference type="NCBI Taxonomy" id="2710756"/>
    <lineage>
        <taxon>Bacteria</taxon>
        <taxon>Bacillati</taxon>
        <taxon>Actinomycetota</taxon>
        <taxon>Actinomycetes</taxon>
        <taxon>Kitasatosporales</taxon>
        <taxon>Streptomycetaceae</taxon>
        <taxon>Streptomyces</taxon>
    </lineage>
</organism>
<reference evidence="2" key="1">
    <citation type="submission" date="2020-02" db="EMBL/GenBank/DDBJ databases">
        <title>Streptomyces sp. ASO4wet.</title>
        <authorList>
            <person name="Risdian C."/>
            <person name="Landwehr W."/>
            <person name="Schupp P."/>
            <person name="Wink J."/>
        </authorList>
    </citation>
    <scope>NUCLEOTIDE SEQUENCE [LARGE SCALE GENOMIC DNA]</scope>
    <source>
        <strain evidence="2">ASO4wet</strain>
    </source>
</reference>
<evidence type="ECO:0000313" key="1">
    <source>
        <dbReference type="EMBL" id="QPP05133.1"/>
    </source>
</evidence>
<sequence>MLLEADPSLPPATQQHRTVRLLAHLVREQATGIVAMNEASQLALLASGDRLPLFVPRRPCTGLELQSQLLRAQLRAERSAHARTEALLKLASRLDRQGEGPQEVLRMVRQETGATVRIIDVDADEENPSDQEIPPHLLKLVASGQADSATDDTEGHLLLHALGGGYPRPVLAAESTVPWTPAQHAFVATAALHVSLLRQPLALRAQQQRLAETASAMREAALLALLRGTLAQARLSLKGLGLDLLDHPWMQFGVLRCPAGEDRVNLREECSRLLSRSALVAPCPAEPDDLLILRGLDSAEADTGTAQLLLPLVTARPGRMLGLSQPQPWERTAHVYNSAVNALSQTTPQRPFATDAGAPCISQQLPAWASLWAAGVLKSKLGSLAQEDRESLLEISYRALTIGTKQTAGLLNTQEQESDPLHRNTVSAQLTRLSGLLGLGSSRRDRALLHFLLDVASHAPQSAAIAGGPKNPTLSDVLATPEARSAAHQVIAPLETRQNTYLLKTLIVRATSDSVDEAADTLGITRRALQKRLTIIGTTIGRQMSGPPWGWLHEVILALVIAGHVSQDLLTDPSLPSAPASRHDPAA</sequence>
<accession>A0A7T1T2H0</accession>
<protein>
    <recommendedName>
        <fullName evidence="3">PucR C-terminal helix-turn-helix domain-containing protein</fullName>
    </recommendedName>
</protein>
<name>A0A7T1T2H0_9ACTN</name>